<dbReference type="PRINTS" id="PR00786">
    <property type="entry name" value="NEPRILYSIN"/>
</dbReference>
<evidence type="ECO:0000313" key="11">
    <source>
        <dbReference type="Proteomes" id="UP001315967"/>
    </source>
</evidence>
<evidence type="ECO:0000259" key="8">
    <source>
        <dbReference type="Pfam" id="PF01431"/>
    </source>
</evidence>
<evidence type="ECO:0000256" key="1">
    <source>
        <dbReference type="ARBA" id="ARBA00001947"/>
    </source>
</evidence>
<reference evidence="10 11" key="1">
    <citation type="submission" date="2022-08" db="EMBL/GenBank/DDBJ databases">
        <title>Aerococcaceae sp. nov isolated from spoiled eye mask.</title>
        <authorList>
            <person name="Zhou G."/>
            <person name="Xie X.-B."/>
            <person name="Shi Q.-S."/>
            <person name="Wang Y.-S."/>
            <person name="Wen X."/>
            <person name="Peng H."/>
            <person name="Yang X.-J."/>
            <person name="Tao H.-B."/>
            <person name="Huang X.-M."/>
        </authorList>
    </citation>
    <scope>NUCLEOTIDE SEQUENCE [LARGE SCALE GENOMIC DNA]</scope>
    <source>
        <strain evidence="11">DM20194951</strain>
    </source>
</reference>
<proteinExistence type="inferred from homology"/>
<evidence type="ECO:0000256" key="4">
    <source>
        <dbReference type="ARBA" id="ARBA00022723"/>
    </source>
</evidence>
<evidence type="ECO:0000259" key="9">
    <source>
        <dbReference type="Pfam" id="PF05649"/>
    </source>
</evidence>
<dbReference type="InterPro" id="IPR008753">
    <property type="entry name" value="Peptidase_M13_N"/>
</dbReference>
<comment type="cofactor">
    <cofactor evidence="1">
        <name>Zn(2+)</name>
        <dbReference type="ChEBI" id="CHEBI:29105"/>
    </cofactor>
</comment>
<evidence type="ECO:0000313" key="10">
    <source>
        <dbReference type="EMBL" id="UUX33132.1"/>
    </source>
</evidence>
<dbReference type="CDD" id="cd08662">
    <property type="entry name" value="M13"/>
    <property type="match status" value="1"/>
</dbReference>
<dbReference type="Gene3D" id="3.40.390.10">
    <property type="entry name" value="Collagenase (Catalytic Domain)"/>
    <property type="match status" value="1"/>
</dbReference>
<evidence type="ECO:0000256" key="7">
    <source>
        <dbReference type="ARBA" id="ARBA00023049"/>
    </source>
</evidence>
<dbReference type="Pfam" id="PF01431">
    <property type="entry name" value="Peptidase_M13"/>
    <property type="match status" value="1"/>
</dbReference>
<dbReference type="EMBL" id="CP102453">
    <property type="protein sequence ID" value="UUX33132.1"/>
    <property type="molecule type" value="Genomic_DNA"/>
</dbReference>
<protein>
    <submittedName>
        <fullName evidence="10">M13 family metallopeptidase</fullName>
    </submittedName>
</protein>
<evidence type="ECO:0000256" key="2">
    <source>
        <dbReference type="ARBA" id="ARBA00007357"/>
    </source>
</evidence>
<dbReference type="RefSeq" id="WP_313792634.1">
    <property type="nucleotide sequence ID" value="NZ_CP102453.1"/>
</dbReference>
<dbReference type="InterPro" id="IPR000718">
    <property type="entry name" value="Peptidase_M13"/>
</dbReference>
<dbReference type="InterPro" id="IPR042089">
    <property type="entry name" value="Peptidase_M13_dom_2"/>
</dbReference>
<keyword evidence="5" id="KW-0378">Hydrolase</keyword>
<feature type="domain" description="Peptidase M13 C-terminal" evidence="8">
    <location>
        <begin position="441"/>
        <end position="631"/>
    </location>
</feature>
<dbReference type="PROSITE" id="PS51885">
    <property type="entry name" value="NEPRILYSIN"/>
    <property type="match status" value="1"/>
</dbReference>
<feature type="domain" description="Peptidase M13 N-terminal" evidence="9">
    <location>
        <begin position="9"/>
        <end position="387"/>
    </location>
</feature>
<organism evidence="10 11">
    <name type="scientific">Fundicoccus culcitae</name>
    <dbReference type="NCBI Taxonomy" id="2969821"/>
    <lineage>
        <taxon>Bacteria</taxon>
        <taxon>Bacillati</taxon>
        <taxon>Bacillota</taxon>
        <taxon>Bacilli</taxon>
        <taxon>Lactobacillales</taxon>
        <taxon>Aerococcaceae</taxon>
        <taxon>Fundicoccus</taxon>
    </lineage>
</organism>
<dbReference type="Gene3D" id="1.10.1380.10">
    <property type="entry name" value="Neutral endopeptidase , domain2"/>
    <property type="match status" value="1"/>
</dbReference>
<keyword evidence="11" id="KW-1185">Reference proteome</keyword>
<name>A0ABY5P361_9LACT</name>
<dbReference type="Proteomes" id="UP001315967">
    <property type="component" value="Chromosome"/>
</dbReference>
<keyword evidence="6" id="KW-0862">Zinc</keyword>
<evidence type="ECO:0000256" key="6">
    <source>
        <dbReference type="ARBA" id="ARBA00022833"/>
    </source>
</evidence>
<evidence type="ECO:0000256" key="5">
    <source>
        <dbReference type="ARBA" id="ARBA00022801"/>
    </source>
</evidence>
<keyword evidence="4" id="KW-0479">Metal-binding</keyword>
<dbReference type="InterPro" id="IPR024079">
    <property type="entry name" value="MetalloPept_cat_dom_sf"/>
</dbReference>
<dbReference type="InterPro" id="IPR018497">
    <property type="entry name" value="Peptidase_M13_C"/>
</dbReference>
<comment type="similarity">
    <text evidence="2">Belongs to the peptidase M13 family.</text>
</comment>
<accession>A0ABY5P361</accession>
<dbReference type="PANTHER" id="PTHR11733:SF167">
    <property type="entry name" value="FI17812P1-RELATED"/>
    <property type="match status" value="1"/>
</dbReference>
<keyword evidence="7" id="KW-0482">Metalloprotease</keyword>
<dbReference type="Pfam" id="PF05649">
    <property type="entry name" value="Peptidase_M13_N"/>
    <property type="match status" value="1"/>
</dbReference>
<gene>
    <name evidence="10" type="ORF">NRE15_09480</name>
</gene>
<dbReference type="SUPFAM" id="SSF55486">
    <property type="entry name" value="Metalloproteases ('zincins'), catalytic domain"/>
    <property type="match status" value="1"/>
</dbReference>
<evidence type="ECO:0000256" key="3">
    <source>
        <dbReference type="ARBA" id="ARBA00022670"/>
    </source>
</evidence>
<keyword evidence="3" id="KW-0645">Protease</keyword>
<sequence>MTVNYDKIKDDLYLAVNQEWLDQAVIPDDKPSTGGFITLSDGIEELLMQDTADMAAGDLALTNKEQEAFVAYYKQAMDFDQRNQLAGEPLKPYLDRILSLTNIADLQTLAVEWTLKGLTLPFSIGISADMKNTDVFALYIDAPSTILPDTTYYEDGNPVAEQLLAVYSSMSNDVLGLLGYDEAQASALVEKAMAFDKAIVPHVLSAEVLADYTIIYNPRTMDEVEAYHDTFSFKQLLNTLTHQDVDKVIVQQPKYFEALASLLTDETFENLKAWMLIKTANGATGLLSEDLRQAGAQYQLALSGSPKAQEAKKAAYYRAVGMYDQVIGDYYGKKYFGPQARQDVREMVVQMIDIYKERLKNNDWLSQATIEQAITKLDAIDILIGYPDTYPEVYTRLVIDEAKPFFENTLDLVAILAQDELDQWNGPVDRKRWGMSADTVNAYYNPYANLICFPAAILQAPFYSLEQTRSENYGGIGAVIAHEISHAFDNNGAKFDERGNLNDWWTEEDLRQFEDKAQAMINLWDGIEIHGGKVNGKLTVSENIADSGGLTAAIQAAKREDDADLQALFINWARIWCQKARDQYLSLLLTIDVHSPNPLRANMAPRSMPEFYDAFDIQPEDPMYLAEDQRVIIW</sequence>
<dbReference type="PANTHER" id="PTHR11733">
    <property type="entry name" value="ZINC METALLOPROTEASE FAMILY M13 NEPRILYSIN-RELATED"/>
    <property type="match status" value="1"/>
</dbReference>